<dbReference type="CDD" id="cd06558">
    <property type="entry name" value="crotonase-like"/>
    <property type="match status" value="1"/>
</dbReference>
<dbReference type="CDD" id="cd00435">
    <property type="entry name" value="ACBP"/>
    <property type="match status" value="1"/>
</dbReference>
<sequence>MQTTKRIFRVLPRLTAKSTLFGAASAHSRSFYTNRILYSLLDDFNKAKQQVGSLAEDPGNDVKLQMYALFKQSMIGSCNAPKPGMMDFVGKAKWTAWSSLGDLSQDDAKKQYIDVVNGLLANEASAQPVSPQAAAPPGGYHTLVVSNEGGVFTIRINRPDKKNALTMQTYEELIKALDQASNDKTVVLAAVTGTGDYYSSGNDLSNFANIQPDQIAKMADDARDILIRFVGAFIDFPKPLISLVNGPAVGVMVTTLGLYDAVYATDKATFHTPFSQLGQTPEGCSSYTFPKLMGTGKAAEMLLFNQKISAHEACQRDLVTEVFPDSSFHKEVTARLQRHAKYPVKSMVYAKKLYRDQEREILHKINAQECDRLVERWQSEDCINAIMSFFSKKSKM</sequence>
<dbReference type="InterPro" id="IPR014748">
    <property type="entry name" value="Enoyl-CoA_hydra_C"/>
</dbReference>
<dbReference type="InterPro" id="IPR029045">
    <property type="entry name" value="ClpP/crotonase-like_dom_sf"/>
</dbReference>
<evidence type="ECO:0000256" key="1">
    <source>
        <dbReference type="ARBA" id="ARBA00004275"/>
    </source>
</evidence>
<gene>
    <name evidence="6" type="primary">LOC106819243</name>
</gene>
<accession>A0ABM1F4K8</accession>
<feature type="domain" description="ACB" evidence="4">
    <location>
        <begin position="40"/>
        <end position="125"/>
    </location>
</feature>
<dbReference type="SUPFAM" id="SSF52096">
    <property type="entry name" value="ClpP/crotonase"/>
    <property type="match status" value="1"/>
</dbReference>
<evidence type="ECO:0000313" key="5">
    <source>
        <dbReference type="Proteomes" id="UP000695022"/>
    </source>
</evidence>
<dbReference type="Gene3D" id="1.10.12.10">
    <property type="entry name" value="Lyase 2-enoyl-coa Hydratase, Chain A, domain 2"/>
    <property type="match status" value="1"/>
</dbReference>
<dbReference type="Pfam" id="PF00887">
    <property type="entry name" value="ACBP"/>
    <property type="match status" value="1"/>
</dbReference>
<protein>
    <submittedName>
        <fullName evidence="6">Enoyl-CoA delta isomerase 2, mitochondrial-like</fullName>
    </submittedName>
</protein>
<keyword evidence="5" id="KW-1185">Reference proteome</keyword>
<dbReference type="InterPro" id="IPR014352">
    <property type="entry name" value="FERM/acyl-CoA-bd_prot_sf"/>
</dbReference>
<keyword evidence="2" id="KW-0576">Peroxisome</keyword>
<keyword evidence="3" id="KW-0413">Isomerase</keyword>
<dbReference type="PANTHER" id="PTHR43684">
    <property type="match status" value="1"/>
</dbReference>
<dbReference type="PROSITE" id="PS51228">
    <property type="entry name" value="ACB_2"/>
    <property type="match status" value="1"/>
</dbReference>
<dbReference type="InterPro" id="IPR000582">
    <property type="entry name" value="Acyl-CoA-binding_protein"/>
</dbReference>
<dbReference type="InterPro" id="IPR035984">
    <property type="entry name" value="Acyl-CoA-binding_sf"/>
</dbReference>
<evidence type="ECO:0000313" key="6">
    <source>
        <dbReference type="RefSeq" id="XP_014679379.1"/>
    </source>
</evidence>
<dbReference type="InterPro" id="IPR051053">
    <property type="entry name" value="ECH/Chromodomain_protein"/>
</dbReference>
<dbReference type="InterPro" id="IPR001753">
    <property type="entry name" value="Enoyl-CoA_hydra/iso"/>
</dbReference>
<dbReference type="PRINTS" id="PR00689">
    <property type="entry name" value="ACOABINDINGP"/>
</dbReference>
<dbReference type="GeneID" id="106819243"/>
<dbReference type="Gene3D" id="1.20.80.10">
    <property type="match status" value="1"/>
</dbReference>
<evidence type="ECO:0000259" key="4">
    <source>
        <dbReference type="PROSITE" id="PS51228"/>
    </source>
</evidence>
<organism evidence="5 6">
    <name type="scientific">Priapulus caudatus</name>
    <name type="common">Priapulid worm</name>
    <dbReference type="NCBI Taxonomy" id="37621"/>
    <lineage>
        <taxon>Eukaryota</taxon>
        <taxon>Metazoa</taxon>
        <taxon>Ecdysozoa</taxon>
        <taxon>Scalidophora</taxon>
        <taxon>Priapulida</taxon>
        <taxon>Priapulimorpha</taxon>
        <taxon>Priapulimorphida</taxon>
        <taxon>Priapulidae</taxon>
        <taxon>Priapulus</taxon>
    </lineage>
</organism>
<evidence type="ECO:0000256" key="3">
    <source>
        <dbReference type="ARBA" id="ARBA00023235"/>
    </source>
</evidence>
<reference evidence="6" key="1">
    <citation type="submission" date="2025-08" db="UniProtKB">
        <authorList>
            <consortium name="RefSeq"/>
        </authorList>
    </citation>
    <scope>IDENTIFICATION</scope>
</reference>
<dbReference type="RefSeq" id="XP_014679379.1">
    <property type="nucleotide sequence ID" value="XM_014823893.1"/>
</dbReference>
<evidence type="ECO:0000256" key="2">
    <source>
        <dbReference type="ARBA" id="ARBA00023140"/>
    </source>
</evidence>
<comment type="subcellular location">
    <subcellularLocation>
        <location evidence="1">Peroxisome</location>
    </subcellularLocation>
</comment>
<proteinExistence type="predicted"/>
<dbReference type="SUPFAM" id="SSF47027">
    <property type="entry name" value="Acyl-CoA binding protein"/>
    <property type="match status" value="1"/>
</dbReference>
<dbReference type="Proteomes" id="UP000695022">
    <property type="component" value="Unplaced"/>
</dbReference>
<dbReference type="PANTHER" id="PTHR43684:SF1">
    <property type="entry name" value="ENOYL-COA DELTA ISOMERASE 2"/>
    <property type="match status" value="1"/>
</dbReference>
<dbReference type="Gene3D" id="3.90.226.10">
    <property type="entry name" value="2-enoyl-CoA Hydratase, Chain A, domain 1"/>
    <property type="match status" value="1"/>
</dbReference>
<dbReference type="Pfam" id="PF00378">
    <property type="entry name" value="ECH_1"/>
    <property type="match status" value="1"/>
</dbReference>
<name>A0ABM1F4K8_PRICU</name>